<evidence type="ECO:0000259" key="1">
    <source>
        <dbReference type="Pfam" id="PF01936"/>
    </source>
</evidence>
<comment type="caution">
    <text evidence="2">The sequence shown here is derived from an EMBL/GenBank/DDBJ whole genome shotgun (WGS) entry which is preliminary data.</text>
</comment>
<dbReference type="AlphaFoldDB" id="K1ZJS2"/>
<dbReference type="Gene3D" id="3.40.50.1010">
    <property type="entry name" value="5'-nuclease"/>
    <property type="match status" value="1"/>
</dbReference>
<sequence>MFSNLKPKTALFIDYSNIFYAKYTVGWYFDIEKLLEHCKTDTNVVFVWVYGAYDPKNLEQYNWVELMKQNFSDSKYLIYFKPLESHGSKNKWNVDTEMWYDLAEYKNLYEHIILMSGDGDFAHPLKKLMDKGKNIIISSTRWHISGLINLSHEYPNQCRFLDFNNTHTESIELRWIIKNSRKWLAIDPALQKFLSTASNGDIQDLIDFIEHREQWKRYMKISARFLTITDKNNFHIYKNIARWQKEEKDLLIKYLTTLLSA</sequence>
<dbReference type="Pfam" id="PF01936">
    <property type="entry name" value="NYN"/>
    <property type="match status" value="1"/>
</dbReference>
<dbReference type="InterPro" id="IPR047140">
    <property type="entry name" value="LabA"/>
</dbReference>
<organism evidence="2">
    <name type="scientific">uncultured bacterium</name>
    <name type="common">gcode 4</name>
    <dbReference type="NCBI Taxonomy" id="1234023"/>
    <lineage>
        <taxon>Bacteria</taxon>
        <taxon>environmental samples</taxon>
    </lineage>
</organism>
<accession>K1ZJS2</accession>
<feature type="domain" description="NYN" evidence="1">
    <location>
        <begin position="8"/>
        <end position="141"/>
    </location>
</feature>
<dbReference type="GO" id="GO:0004540">
    <property type="term" value="F:RNA nuclease activity"/>
    <property type="evidence" value="ECO:0007669"/>
    <property type="project" value="InterPro"/>
</dbReference>
<dbReference type="PANTHER" id="PTHR35458:SF8">
    <property type="entry name" value="SLR0650 PROTEIN"/>
    <property type="match status" value="1"/>
</dbReference>
<dbReference type="PANTHER" id="PTHR35458">
    <property type="entry name" value="SLR0755 PROTEIN"/>
    <property type="match status" value="1"/>
</dbReference>
<name>K1ZJS2_9BACT</name>
<proteinExistence type="predicted"/>
<protein>
    <recommendedName>
        <fullName evidence="1">NYN domain-containing protein</fullName>
    </recommendedName>
</protein>
<evidence type="ECO:0000313" key="2">
    <source>
        <dbReference type="EMBL" id="EKD44638.1"/>
    </source>
</evidence>
<reference evidence="2" key="1">
    <citation type="journal article" date="2012" name="Science">
        <title>Fermentation, hydrogen, and sulfur metabolism in multiple uncultivated bacterial phyla.</title>
        <authorList>
            <person name="Wrighton K.C."/>
            <person name="Thomas B.C."/>
            <person name="Sharon I."/>
            <person name="Miller C.S."/>
            <person name="Castelle C.J."/>
            <person name="VerBerkmoes N.C."/>
            <person name="Wilkins M.J."/>
            <person name="Hettich R.L."/>
            <person name="Lipton M.S."/>
            <person name="Williams K.H."/>
            <person name="Long P.E."/>
            <person name="Banfield J.F."/>
        </authorList>
    </citation>
    <scope>NUCLEOTIDE SEQUENCE [LARGE SCALE GENOMIC DNA]</scope>
</reference>
<dbReference type="EMBL" id="AMFJ01028792">
    <property type="protein sequence ID" value="EKD44638.1"/>
    <property type="molecule type" value="Genomic_DNA"/>
</dbReference>
<dbReference type="InterPro" id="IPR021139">
    <property type="entry name" value="NYN"/>
</dbReference>
<gene>
    <name evidence="2" type="ORF">ACD_71C00061G0001</name>
</gene>